<dbReference type="RefSeq" id="WP_041678254.1">
    <property type="nucleotide sequence ID" value="NZ_JAADZA010000015.1"/>
</dbReference>
<dbReference type="EMBL" id="JACHBF010000015">
    <property type="protein sequence ID" value="MBB6494304.1"/>
    <property type="molecule type" value="Genomic_DNA"/>
</dbReference>
<dbReference type="Proteomes" id="UP000471190">
    <property type="component" value="Unassembled WGS sequence"/>
</dbReference>
<name>A0A6P1CBZ5_RHITR</name>
<reference evidence="3 4" key="1">
    <citation type="submission" date="2020-02" db="EMBL/GenBank/DDBJ databases">
        <title>Draft genome sequence of Rhizobium tropici.</title>
        <authorList>
            <person name="Khayi S."/>
            <person name="Jemo M."/>
        </authorList>
    </citation>
    <scope>NUCLEOTIDE SEQUENCE [LARGE SCALE GENOMIC DNA]</scope>
    <source>
        <strain evidence="3 4">A12</strain>
    </source>
</reference>
<sequence>MPPNAIEAGKADGERPGQGESDGMGLVDWALWGMLDMDGRRRMRSRKDHYEPWVLLAVESFEREMLAFYRRSQFTVIKKAA</sequence>
<dbReference type="AlphaFoldDB" id="A0A6P1CBZ5"/>
<evidence type="ECO:0000313" key="2">
    <source>
        <dbReference type="EMBL" id="MBB6494304.1"/>
    </source>
</evidence>
<evidence type="ECO:0000313" key="4">
    <source>
        <dbReference type="Proteomes" id="UP000471190"/>
    </source>
</evidence>
<evidence type="ECO:0000313" key="3">
    <source>
        <dbReference type="EMBL" id="NEV12354.1"/>
    </source>
</evidence>
<evidence type="ECO:0000256" key="1">
    <source>
        <dbReference type="SAM" id="MobiDB-lite"/>
    </source>
</evidence>
<accession>A0A6P1CBZ5</accession>
<reference evidence="2 5" key="2">
    <citation type="submission" date="2020-08" db="EMBL/GenBank/DDBJ databases">
        <title>Genomic Encyclopedia of Type Strains, Phase IV (KMG-V): Genome sequencing to study the core and pangenomes of soil and plant-associated prokaryotes.</title>
        <authorList>
            <person name="Whitman W."/>
        </authorList>
    </citation>
    <scope>NUCLEOTIDE SEQUENCE [LARGE SCALE GENOMIC DNA]</scope>
    <source>
        <strain evidence="2 5">SEMIA 4059</strain>
    </source>
</reference>
<gene>
    <name evidence="2" type="ORF">GGD45_004745</name>
    <name evidence="3" type="ORF">GXW80_15285</name>
</gene>
<protein>
    <submittedName>
        <fullName evidence="3">Uncharacterized protein</fullName>
    </submittedName>
</protein>
<comment type="caution">
    <text evidence="3">The sequence shown here is derived from an EMBL/GenBank/DDBJ whole genome shotgun (WGS) entry which is preliminary data.</text>
</comment>
<keyword evidence="5" id="KW-1185">Reference proteome</keyword>
<feature type="region of interest" description="Disordered" evidence="1">
    <location>
        <begin position="1"/>
        <end position="24"/>
    </location>
</feature>
<proteinExistence type="predicted"/>
<organism evidence="3 4">
    <name type="scientific">Rhizobium tropici</name>
    <dbReference type="NCBI Taxonomy" id="398"/>
    <lineage>
        <taxon>Bacteria</taxon>
        <taxon>Pseudomonadati</taxon>
        <taxon>Pseudomonadota</taxon>
        <taxon>Alphaproteobacteria</taxon>
        <taxon>Hyphomicrobiales</taxon>
        <taxon>Rhizobiaceae</taxon>
        <taxon>Rhizobium/Agrobacterium group</taxon>
        <taxon>Rhizobium</taxon>
    </lineage>
</organism>
<dbReference type="Proteomes" id="UP000526625">
    <property type="component" value="Unassembled WGS sequence"/>
</dbReference>
<evidence type="ECO:0000313" key="5">
    <source>
        <dbReference type="Proteomes" id="UP000526625"/>
    </source>
</evidence>
<dbReference type="EMBL" id="JAADZA010000015">
    <property type="protein sequence ID" value="NEV12354.1"/>
    <property type="molecule type" value="Genomic_DNA"/>
</dbReference>